<dbReference type="Gene3D" id="3.40.50.2000">
    <property type="entry name" value="Glycogen Phosphorylase B"/>
    <property type="match status" value="2"/>
</dbReference>
<dbReference type="InterPro" id="IPR050194">
    <property type="entry name" value="Glycosyltransferase_grp1"/>
</dbReference>
<proteinExistence type="predicted"/>
<evidence type="ECO:0008006" key="5">
    <source>
        <dbReference type="Google" id="ProtNLM"/>
    </source>
</evidence>
<dbReference type="PANTHER" id="PTHR45947:SF3">
    <property type="entry name" value="SULFOQUINOVOSYL TRANSFERASE SQD2"/>
    <property type="match status" value="1"/>
</dbReference>
<dbReference type="Proteomes" id="UP001523230">
    <property type="component" value="Unassembled WGS sequence"/>
</dbReference>
<dbReference type="EMBL" id="QFDM01000001">
    <property type="protein sequence ID" value="MCM2465672.1"/>
    <property type="molecule type" value="Genomic_DNA"/>
</dbReference>
<reference evidence="3 4" key="1">
    <citation type="submission" date="2018-05" db="EMBL/GenBank/DDBJ databases">
        <title>Isolation and characterization of genus Methanoculleus species and their viruses from deep sea marine sediment offshore southwestern Taiwan.</title>
        <authorList>
            <person name="Wei W.-H."/>
            <person name="Chen W.-C."/>
            <person name="Lai M.-C."/>
            <person name="Chen S.-C."/>
        </authorList>
    </citation>
    <scope>NUCLEOTIDE SEQUENCE [LARGE SCALE GENOMIC DNA]</scope>
    <source>
        <strain evidence="3 4">CWC-02</strain>
    </source>
</reference>
<dbReference type="InterPro" id="IPR028098">
    <property type="entry name" value="Glyco_trans_4-like_N"/>
</dbReference>
<dbReference type="PANTHER" id="PTHR45947">
    <property type="entry name" value="SULFOQUINOVOSYL TRANSFERASE SQD2"/>
    <property type="match status" value="1"/>
</dbReference>
<name>A0ABD4TAT6_9EURY</name>
<dbReference type="Pfam" id="PF00534">
    <property type="entry name" value="Glycos_transf_1"/>
    <property type="match status" value="1"/>
</dbReference>
<accession>A0ABD4TAT6</accession>
<comment type="caution">
    <text evidence="3">The sequence shown here is derived from an EMBL/GenBank/DDBJ whole genome shotgun (WGS) entry which is preliminary data.</text>
</comment>
<evidence type="ECO:0000313" key="4">
    <source>
        <dbReference type="Proteomes" id="UP001523230"/>
    </source>
</evidence>
<feature type="domain" description="Glycosyl transferase family 1" evidence="1">
    <location>
        <begin position="175"/>
        <end position="344"/>
    </location>
</feature>
<dbReference type="AlphaFoldDB" id="A0ABD4TAT6"/>
<evidence type="ECO:0000259" key="1">
    <source>
        <dbReference type="Pfam" id="PF00534"/>
    </source>
</evidence>
<dbReference type="InterPro" id="IPR001296">
    <property type="entry name" value="Glyco_trans_1"/>
</dbReference>
<dbReference type="SUPFAM" id="SSF53756">
    <property type="entry name" value="UDP-Glycosyltransferase/glycogen phosphorylase"/>
    <property type="match status" value="1"/>
</dbReference>
<keyword evidence="4" id="KW-1185">Reference proteome</keyword>
<evidence type="ECO:0000313" key="3">
    <source>
        <dbReference type="EMBL" id="MCM2465672.1"/>
    </source>
</evidence>
<organism evidence="3 4">
    <name type="scientific">Methanoculleus oceani</name>
    <dbReference type="NCBI Taxonomy" id="2184756"/>
    <lineage>
        <taxon>Archaea</taxon>
        <taxon>Methanobacteriati</taxon>
        <taxon>Methanobacteriota</taxon>
        <taxon>Stenosarchaea group</taxon>
        <taxon>Methanomicrobia</taxon>
        <taxon>Methanomicrobiales</taxon>
        <taxon>Methanomicrobiaceae</taxon>
        <taxon>Methanoculleus</taxon>
    </lineage>
</organism>
<feature type="domain" description="Glycosyltransferase subfamily 4-like N-terminal" evidence="2">
    <location>
        <begin position="15"/>
        <end position="166"/>
    </location>
</feature>
<gene>
    <name evidence="3" type="ORF">DIC75_04985</name>
</gene>
<dbReference type="RefSeq" id="WP_250986896.1">
    <property type="nucleotide sequence ID" value="NZ_QFDM01000001.1"/>
</dbReference>
<protein>
    <recommendedName>
        <fullName evidence="5">Glycosyl transferase group 1</fullName>
    </recommendedName>
</protein>
<dbReference type="CDD" id="cd03801">
    <property type="entry name" value="GT4_PimA-like"/>
    <property type="match status" value="1"/>
</dbReference>
<sequence>MKLLVCTTEYYPYGSGIANVAYNVVRQLEKKGVECTVCSPTGPDITIEPVSGCGRLSLVHYWYKVSKYFQNRQDQYDIAWLHYPLMLKSNPFKRSYVTIHSTAHGIKYPFYLKPYQIISEALERYCLDKLDEDIPFSSVSDQSILDLRASGFDKKNIIKIINGVDPGLFGSNYEKNEIRAKYGLPTGSTVFLSVGRLTYHKMPFRMIDLFKRIQNYNNDVLLVVVGGGKLLPELEAYAKKNGVQVKFLGYVKSEELPGIYSCADFFFMTSKYEGGEPTLTVAEAMASGLPCIASKIPNFKLVEENNLGLLFHPSNDDIAESEILNYLSNYDSNYSKEIQNYAIKNFDWEVLSNKYFEEFCNAISNDLQHERNPSVSSQYRSFSG</sequence>
<evidence type="ECO:0000259" key="2">
    <source>
        <dbReference type="Pfam" id="PF13439"/>
    </source>
</evidence>
<dbReference type="Pfam" id="PF13439">
    <property type="entry name" value="Glyco_transf_4"/>
    <property type="match status" value="1"/>
</dbReference>